<evidence type="ECO:0000256" key="2">
    <source>
        <dbReference type="SAM" id="MobiDB-lite"/>
    </source>
</evidence>
<dbReference type="GO" id="GO:0016620">
    <property type="term" value="F:oxidoreductase activity, acting on the aldehyde or oxo group of donors, NAD or NADP as acceptor"/>
    <property type="evidence" value="ECO:0007669"/>
    <property type="project" value="InterPro"/>
</dbReference>
<name>A0A495XSI4_9MICO</name>
<evidence type="ECO:0000259" key="3">
    <source>
        <dbReference type="Pfam" id="PF00171"/>
    </source>
</evidence>
<dbReference type="Proteomes" id="UP000278440">
    <property type="component" value="Unassembled WGS sequence"/>
</dbReference>
<keyword evidence="5" id="KW-1185">Reference proteome</keyword>
<dbReference type="Gene3D" id="3.40.605.10">
    <property type="entry name" value="Aldehyde Dehydrogenase, Chain A, domain 1"/>
    <property type="match status" value="1"/>
</dbReference>
<accession>A0A495XSI4</accession>
<dbReference type="PANTHER" id="PTHR43353:SF3">
    <property type="entry name" value="ALDEHYDE DEHYDROGENASE-RELATED"/>
    <property type="match status" value="1"/>
</dbReference>
<keyword evidence="1" id="KW-0560">Oxidoreductase</keyword>
<protein>
    <submittedName>
        <fullName evidence="4">NADP-dependent aldehyde dehydrogenase</fullName>
    </submittedName>
</protein>
<evidence type="ECO:0000256" key="1">
    <source>
        <dbReference type="ARBA" id="ARBA00023002"/>
    </source>
</evidence>
<reference evidence="4 5" key="1">
    <citation type="submission" date="2018-10" db="EMBL/GenBank/DDBJ databases">
        <title>Sequencing the genomes of 1000 actinobacteria strains.</title>
        <authorList>
            <person name="Klenk H.-P."/>
        </authorList>
    </citation>
    <scope>NUCLEOTIDE SEQUENCE [LARGE SCALE GENOMIC DNA]</scope>
    <source>
        <strain evidence="4 5">DSM 44267</strain>
    </source>
</reference>
<proteinExistence type="predicted"/>
<comment type="caution">
    <text evidence="4">The sequence shown here is derived from an EMBL/GenBank/DDBJ whole genome shotgun (WGS) entry which is preliminary data.</text>
</comment>
<dbReference type="InterPro" id="IPR016162">
    <property type="entry name" value="Ald_DH_N"/>
</dbReference>
<dbReference type="OrthoDB" id="9770537at2"/>
<feature type="domain" description="Aldehyde dehydrogenase" evidence="3">
    <location>
        <begin position="8"/>
        <end position="378"/>
    </location>
</feature>
<dbReference type="EMBL" id="RBXT01000001">
    <property type="protein sequence ID" value="RKT77501.1"/>
    <property type="molecule type" value="Genomic_DNA"/>
</dbReference>
<sequence>MTTTTTDTTTRETTGADLDAVVARATEAAGRLPALEPRVRAAALDAAAAALDGAADELIALAGEETGLGVPRLTGELRRTRVQLRLFAREVERGAFLDVRIDEADADFALGVPRDDLRRMLSPVGPVLVFAAGNFPFAFSVAGGDTAAALAAGCPVVVKAHPGHPRLSRRVTELVAAALEQAGLPAGTLQLVEGQQAGVDALRHPGIRAASFTGSLRGGRALADIAAGRPDPIPFYGELGSVNPVVALPGAVAAQADSLLEGYVTSVSGSAGQLCTKPGFLLVPTGTNLDTVATAAAGVAEQRLLSPAISDGYEARRDAVLATPDVTVLHEGGVRRDDDGQGWATPTLVACSLDTLRAHADTLLDEAFGPLSVVVAYEPGTDLAAVVLDLFPGNLTGTLLGADTADTGDTGDTDGTDAAADLARLVDALTRTSGRVLFRGWPTGVAVTPAMQHGGPWPATTTDATSVGTAAVGRFLRGVAYQGAPQSLLPAPLRDDNPWGVPQSRGTAGESQRW</sequence>
<dbReference type="AlphaFoldDB" id="A0A495XSI4"/>
<dbReference type="SUPFAM" id="SSF53720">
    <property type="entry name" value="ALDH-like"/>
    <property type="match status" value="1"/>
</dbReference>
<dbReference type="InterPro" id="IPR016163">
    <property type="entry name" value="Ald_DH_C"/>
</dbReference>
<dbReference type="Gene3D" id="3.40.309.10">
    <property type="entry name" value="Aldehyde Dehydrogenase, Chain A, domain 2"/>
    <property type="match status" value="1"/>
</dbReference>
<evidence type="ECO:0000313" key="5">
    <source>
        <dbReference type="Proteomes" id="UP000278440"/>
    </source>
</evidence>
<feature type="region of interest" description="Disordered" evidence="2">
    <location>
        <begin position="488"/>
        <end position="514"/>
    </location>
</feature>
<organism evidence="4 5">
    <name type="scientific">Terracoccus luteus</name>
    <dbReference type="NCBI Taxonomy" id="53356"/>
    <lineage>
        <taxon>Bacteria</taxon>
        <taxon>Bacillati</taxon>
        <taxon>Actinomycetota</taxon>
        <taxon>Actinomycetes</taxon>
        <taxon>Micrococcales</taxon>
        <taxon>Intrasporangiaceae</taxon>
        <taxon>Terracoccus</taxon>
    </lineage>
</organism>
<dbReference type="InterPro" id="IPR016161">
    <property type="entry name" value="Ald_DH/histidinol_DH"/>
</dbReference>
<dbReference type="InterPro" id="IPR050740">
    <property type="entry name" value="Aldehyde_DH_Superfamily"/>
</dbReference>
<dbReference type="InterPro" id="IPR015590">
    <property type="entry name" value="Aldehyde_DH_dom"/>
</dbReference>
<dbReference type="RefSeq" id="WP_121031408.1">
    <property type="nucleotide sequence ID" value="NZ_RBXT01000001.1"/>
</dbReference>
<dbReference type="PANTHER" id="PTHR43353">
    <property type="entry name" value="SUCCINATE-SEMIALDEHYDE DEHYDROGENASE, MITOCHONDRIAL"/>
    <property type="match status" value="1"/>
</dbReference>
<gene>
    <name evidence="4" type="ORF">DFJ68_0924</name>
</gene>
<dbReference type="Pfam" id="PF00171">
    <property type="entry name" value="Aldedh"/>
    <property type="match status" value="1"/>
</dbReference>
<feature type="compositionally biased region" description="Polar residues" evidence="2">
    <location>
        <begin position="504"/>
        <end position="514"/>
    </location>
</feature>
<evidence type="ECO:0000313" key="4">
    <source>
        <dbReference type="EMBL" id="RKT77501.1"/>
    </source>
</evidence>